<dbReference type="SUPFAM" id="SSF63829">
    <property type="entry name" value="Calcium-dependent phosphotriesterase"/>
    <property type="match status" value="1"/>
</dbReference>
<comment type="caution">
    <text evidence="3">The sequence shown here is derived from an EMBL/GenBank/DDBJ whole genome shotgun (WGS) entry which is preliminary data.</text>
</comment>
<accession>A0A7I8VC89</accession>
<evidence type="ECO:0000256" key="1">
    <source>
        <dbReference type="ARBA" id="ARBA00022801"/>
    </source>
</evidence>
<dbReference type="InterPro" id="IPR011042">
    <property type="entry name" value="6-blade_b-propeller_TolB-like"/>
</dbReference>
<gene>
    <name evidence="3" type="ORF">DGYR_LOCUS2478</name>
</gene>
<dbReference type="InterPro" id="IPR051262">
    <property type="entry name" value="SMP-30/CGR1_Lactonase"/>
</dbReference>
<keyword evidence="1" id="KW-0378">Hydrolase</keyword>
<evidence type="ECO:0000259" key="2">
    <source>
        <dbReference type="Pfam" id="PF08450"/>
    </source>
</evidence>
<evidence type="ECO:0000313" key="3">
    <source>
        <dbReference type="EMBL" id="CAD5113502.1"/>
    </source>
</evidence>
<protein>
    <submittedName>
        <fullName evidence="3">DgyrCDS2663</fullName>
    </submittedName>
</protein>
<dbReference type="EMBL" id="CAJFCJ010000004">
    <property type="protein sequence ID" value="CAD5113502.1"/>
    <property type="molecule type" value="Genomic_DNA"/>
</dbReference>
<dbReference type="GO" id="GO:0016787">
    <property type="term" value="F:hydrolase activity"/>
    <property type="evidence" value="ECO:0007669"/>
    <property type="project" value="UniProtKB-KW"/>
</dbReference>
<dbReference type="Gene3D" id="2.120.10.30">
    <property type="entry name" value="TolB, C-terminal domain"/>
    <property type="match status" value="1"/>
</dbReference>
<feature type="domain" description="SMP-30/Gluconolactonase/LRE-like region" evidence="2">
    <location>
        <begin position="43"/>
        <end position="293"/>
    </location>
</feature>
<dbReference type="Pfam" id="PF08450">
    <property type="entry name" value="SGL"/>
    <property type="match status" value="1"/>
</dbReference>
<reference evidence="3 4" key="1">
    <citation type="submission" date="2020-08" db="EMBL/GenBank/DDBJ databases">
        <authorList>
            <person name="Hejnol A."/>
        </authorList>
    </citation>
    <scope>NUCLEOTIDE SEQUENCE [LARGE SCALE GENOMIC DNA]</scope>
</reference>
<dbReference type="OrthoDB" id="423498at2759"/>
<organism evidence="3 4">
    <name type="scientific">Dimorphilus gyrociliatus</name>
    <dbReference type="NCBI Taxonomy" id="2664684"/>
    <lineage>
        <taxon>Eukaryota</taxon>
        <taxon>Metazoa</taxon>
        <taxon>Spiralia</taxon>
        <taxon>Lophotrochozoa</taxon>
        <taxon>Annelida</taxon>
        <taxon>Polychaeta</taxon>
        <taxon>Polychaeta incertae sedis</taxon>
        <taxon>Dinophilidae</taxon>
        <taxon>Dimorphilus</taxon>
    </lineage>
</organism>
<dbReference type="PANTHER" id="PTHR47572:SF4">
    <property type="entry name" value="LACTONASE DRP35"/>
    <property type="match status" value="1"/>
</dbReference>
<keyword evidence="4" id="KW-1185">Reference proteome</keyword>
<dbReference type="InterPro" id="IPR013658">
    <property type="entry name" value="SGL"/>
</dbReference>
<dbReference type="Proteomes" id="UP000549394">
    <property type="component" value="Unassembled WGS sequence"/>
</dbReference>
<evidence type="ECO:0000313" key="4">
    <source>
        <dbReference type="Proteomes" id="UP000549394"/>
    </source>
</evidence>
<name>A0A7I8VC89_9ANNE</name>
<dbReference type="AlphaFoldDB" id="A0A7I8VC89"/>
<proteinExistence type="predicted"/>
<sequence length="315" mass="34996">MNETPIVEAEFTKLTDLLPGAEGPIFTPQGRFFAVSPERMVDDQHAGQIVEINLANGEQSVICTPNVDGYGGVPAGCQIDQEGYLWVSDMRLGLLRIDINSKTFEQYCKTDKDGETMQGCNDLIFDYNGFLWITAPAGKIAPNPYERSIDKNDGSPFKFGSVYRLNTKSKEIIKFDEGLAFPNGIAVSHSSKGTPEFVIVAETGTKTLWSYEIQDNGNIGKRKEWGKVPGNHLGGPDGMDWDSDGKLLVANWGAGFIEVFNKEGILEKRLRLPFERVSNVHFKPDSSELYVTEHTNHAVWKTSWSCKGAKQFCDL</sequence>
<dbReference type="PANTHER" id="PTHR47572">
    <property type="entry name" value="LIPOPROTEIN-RELATED"/>
    <property type="match status" value="1"/>
</dbReference>